<protein>
    <recommendedName>
        <fullName evidence="4">Outer membrane protein beta-barrel domain-containing protein</fullName>
    </recommendedName>
</protein>
<reference evidence="3" key="1">
    <citation type="journal article" date="2019" name="Int. J. Syst. Evol. Microbiol.">
        <title>The Global Catalogue of Microorganisms (GCM) 10K type strain sequencing project: providing services to taxonomists for standard genome sequencing and annotation.</title>
        <authorList>
            <consortium name="The Broad Institute Genomics Platform"/>
            <consortium name="The Broad Institute Genome Sequencing Center for Infectious Disease"/>
            <person name="Wu L."/>
            <person name="Ma J."/>
        </authorList>
    </citation>
    <scope>NUCLEOTIDE SEQUENCE [LARGE SCALE GENOMIC DNA]</scope>
    <source>
        <strain evidence="3">KCTC 52344</strain>
    </source>
</reference>
<keyword evidence="3" id="KW-1185">Reference proteome</keyword>
<dbReference type="EMBL" id="JBHULC010000038">
    <property type="protein sequence ID" value="MFD2523856.1"/>
    <property type="molecule type" value="Genomic_DNA"/>
</dbReference>
<proteinExistence type="predicted"/>
<comment type="caution">
    <text evidence="2">The sequence shown here is derived from an EMBL/GenBank/DDBJ whole genome shotgun (WGS) entry which is preliminary data.</text>
</comment>
<evidence type="ECO:0008006" key="4">
    <source>
        <dbReference type="Google" id="ProtNLM"/>
    </source>
</evidence>
<feature type="chain" id="PRO_5046755046" description="Outer membrane protein beta-barrel domain-containing protein" evidence="1">
    <location>
        <begin position="20"/>
        <end position="203"/>
    </location>
</feature>
<evidence type="ECO:0000313" key="3">
    <source>
        <dbReference type="Proteomes" id="UP001597510"/>
    </source>
</evidence>
<feature type="signal peptide" evidence="1">
    <location>
        <begin position="1"/>
        <end position="19"/>
    </location>
</feature>
<evidence type="ECO:0000313" key="2">
    <source>
        <dbReference type="EMBL" id="MFD2523856.1"/>
    </source>
</evidence>
<gene>
    <name evidence="2" type="ORF">ACFSR2_23345</name>
</gene>
<accession>A0ABW5JCQ3</accession>
<dbReference type="RefSeq" id="WP_340234234.1">
    <property type="nucleotide sequence ID" value="NZ_JBBEWC010000001.1"/>
</dbReference>
<evidence type="ECO:0000256" key="1">
    <source>
        <dbReference type="SAM" id="SignalP"/>
    </source>
</evidence>
<keyword evidence="1" id="KW-0732">Signal</keyword>
<organism evidence="2 3">
    <name type="scientific">Emticicia soli</name>
    <dbReference type="NCBI Taxonomy" id="2027878"/>
    <lineage>
        <taxon>Bacteria</taxon>
        <taxon>Pseudomonadati</taxon>
        <taxon>Bacteroidota</taxon>
        <taxon>Cytophagia</taxon>
        <taxon>Cytophagales</taxon>
        <taxon>Leadbetterellaceae</taxon>
        <taxon>Emticicia</taxon>
    </lineage>
</organism>
<dbReference type="Proteomes" id="UP001597510">
    <property type="component" value="Unassembled WGS sequence"/>
</dbReference>
<name>A0ABW5JCQ3_9BACT</name>
<sequence>MRKFFLTFTLIICAFTAFSQEEEPQEPPRENPIFFEQPKPAWKEKLRYGGNFWLGFFGAFYIDVSPMVGYEVTEKGTVVGLGANLIYQGVFNGAGNFVYGPKLFVRQQLFKSIFAHAEYEMMNAYTDQFYSYIPNPTNPFPDGKKKWEGSPLIGAGFYQGRGGQRGSYLALMYNLGYPNRGFISPQGLGGNNSPIVIRFGFLL</sequence>